<feature type="transmembrane region" description="Helical" evidence="6">
    <location>
        <begin position="213"/>
        <end position="234"/>
    </location>
</feature>
<protein>
    <submittedName>
        <fullName evidence="8">EamA family transporter</fullName>
    </submittedName>
</protein>
<dbReference type="InterPro" id="IPR000620">
    <property type="entry name" value="EamA_dom"/>
</dbReference>
<dbReference type="GO" id="GO:0005886">
    <property type="term" value="C:plasma membrane"/>
    <property type="evidence" value="ECO:0007669"/>
    <property type="project" value="UniProtKB-SubCell"/>
</dbReference>
<keyword evidence="3 6" id="KW-0812">Transmembrane</keyword>
<dbReference type="AlphaFoldDB" id="A0A2G6E2D9"/>
<dbReference type="Proteomes" id="UP000229740">
    <property type="component" value="Unassembled WGS sequence"/>
</dbReference>
<feature type="transmembrane region" description="Helical" evidence="6">
    <location>
        <begin position="183"/>
        <end position="201"/>
    </location>
</feature>
<evidence type="ECO:0000256" key="1">
    <source>
        <dbReference type="ARBA" id="ARBA00004651"/>
    </source>
</evidence>
<feature type="domain" description="EamA" evidence="7">
    <location>
        <begin position="9"/>
        <end position="143"/>
    </location>
</feature>
<organism evidence="8 9">
    <name type="scientific">candidate division KSB3 bacterium</name>
    <dbReference type="NCBI Taxonomy" id="2044937"/>
    <lineage>
        <taxon>Bacteria</taxon>
        <taxon>candidate division KSB3</taxon>
    </lineage>
</organism>
<evidence type="ECO:0000256" key="2">
    <source>
        <dbReference type="ARBA" id="ARBA00022475"/>
    </source>
</evidence>
<evidence type="ECO:0000313" key="9">
    <source>
        <dbReference type="Proteomes" id="UP000229740"/>
    </source>
</evidence>
<dbReference type="SUPFAM" id="SSF103481">
    <property type="entry name" value="Multidrug resistance efflux transporter EmrE"/>
    <property type="match status" value="2"/>
</dbReference>
<feature type="transmembrane region" description="Helical" evidence="6">
    <location>
        <begin position="35"/>
        <end position="55"/>
    </location>
</feature>
<evidence type="ECO:0000313" key="8">
    <source>
        <dbReference type="EMBL" id="PID56210.1"/>
    </source>
</evidence>
<dbReference type="PANTHER" id="PTHR42920">
    <property type="entry name" value="OS03G0707200 PROTEIN-RELATED"/>
    <property type="match status" value="1"/>
</dbReference>
<comment type="caution">
    <text evidence="8">The sequence shown here is derived from an EMBL/GenBank/DDBJ whole genome shotgun (WGS) entry which is preliminary data.</text>
</comment>
<feature type="transmembrane region" description="Helical" evidence="6">
    <location>
        <begin position="148"/>
        <end position="171"/>
    </location>
</feature>
<feature type="domain" description="EamA" evidence="7">
    <location>
        <begin position="152"/>
        <end position="285"/>
    </location>
</feature>
<evidence type="ECO:0000259" key="7">
    <source>
        <dbReference type="Pfam" id="PF00892"/>
    </source>
</evidence>
<evidence type="ECO:0000256" key="6">
    <source>
        <dbReference type="SAM" id="Phobius"/>
    </source>
</evidence>
<keyword evidence="4 6" id="KW-1133">Transmembrane helix</keyword>
<evidence type="ECO:0000256" key="3">
    <source>
        <dbReference type="ARBA" id="ARBA00022692"/>
    </source>
</evidence>
<feature type="transmembrane region" description="Helical" evidence="6">
    <location>
        <begin position="241"/>
        <end position="264"/>
    </location>
</feature>
<name>A0A2G6E2D9_9BACT</name>
<feature type="transmembrane region" description="Helical" evidence="6">
    <location>
        <begin position="67"/>
        <end position="87"/>
    </location>
</feature>
<feature type="transmembrane region" description="Helical" evidence="6">
    <location>
        <begin position="124"/>
        <end position="142"/>
    </location>
</feature>
<gene>
    <name evidence="8" type="ORF">CSB45_12615</name>
</gene>
<proteinExistence type="predicted"/>
<reference evidence="8 9" key="1">
    <citation type="submission" date="2017-10" db="EMBL/GenBank/DDBJ databases">
        <title>Novel microbial diversity and functional potential in the marine mammal oral microbiome.</title>
        <authorList>
            <person name="Dudek N.K."/>
            <person name="Sun C.L."/>
            <person name="Burstein D."/>
            <person name="Kantor R.S."/>
            <person name="Aliaga Goltsman D.S."/>
            <person name="Bik E.M."/>
            <person name="Thomas B.C."/>
            <person name="Banfield J.F."/>
            <person name="Relman D.A."/>
        </authorList>
    </citation>
    <scope>NUCLEOTIDE SEQUENCE [LARGE SCALE GENOMIC DNA]</scope>
    <source>
        <strain evidence="8">DOLZORAL124_49_17</strain>
    </source>
</reference>
<dbReference type="InterPro" id="IPR037185">
    <property type="entry name" value="EmrE-like"/>
</dbReference>
<dbReference type="EMBL" id="PDPS01000037">
    <property type="protein sequence ID" value="PID56210.1"/>
    <property type="molecule type" value="Genomic_DNA"/>
</dbReference>
<evidence type="ECO:0000256" key="4">
    <source>
        <dbReference type="ARBA" id="ARBA00022989"/>
    </source>
</evidence>
<evidence type="ECO:0000256" key="5">
    <source>
        <dbReference type="ARBA" id="ARBA00023136"/>
    </source>
</evidence>
<keyword evidence="2" id="KW-1003">Cell membrane</keyword>
<sequence length="300" mass="31739">MNTPTLRSNILLLLTAIIWGFAFVAQRIGMDYVGPFTFNGLRFALGGFSLLPLLLSMNRQRDPGPDTGLTALLLGGVSAGIALFLGASLQQVGIVYTTVGNAGFITGLYVVLVPLMGLFLKQKASIEAWTGACLAAVGMYFLSVTEQFTIAFGDLLELLGAFCWAAHVLLIGRLARRMDALKIAFVQFLSCSVLSLLAAALTEKISIQGISDAAVPIAYGGLLSVGIAHTLQVIAQRHAHAAHAAIILSLEAVFAALGGCWLLGEALSQRGIFGSALMLTGILLSQFQLKFPGCRRSQQP</sequence>
<dbReference type="Pfam" id="PF00892">
    <property type="entry name" value="EamA"/>
    <property type="match status" value="2"/>
</dbReference>
<accession>A0A2G6E2D9</accession>
<keyword evidence="5 6" id="KW-0472">Membrane</keyword>
<dbReference type="Gene3D" id="1.10.3730.20">
    <property type="match status" value="1"/>
</dbReference>
<dbReference type="InterPro" id="IPR051258">
    <property type="entry name" value="Diverse_Substrate_Transporter"/>
</dbReference>
<comment type="subcellular location">
    <subcellularLocation>
        <location evidence="1">Cell membrane</location>
        <topology evidence="1">Multi-pass membrane protein</topology>
    </subcellularLocation>
</comment>
<dbReference type="PANTHER" id="PTHR42920:SF5">
    <property type="entry name" value="EAMA DOMAIN-CONTAINING PROTEIN"/>
    <property type="match status" value="1"/>
</dbReference>
<feature type="transmembrane region" description="Helical" evidence="6">
    <location>
        <begin position="93"/>
        <end position="112"/>
    </location>
</feature>
<feature type="transmembrane region" description="Helical" evidence="6">
    <location>
        <begin position="270"/>
        <end position="289"/>
    </location>
</feature>